<dbReference type="PANTHER" id="PTHR43767:SF1">
    <property type="entry name" value="NONRIBOSOMAL PEPTIDE SYNTHASE PES1 (EUROFUNG)-RELATED"/>
    <property type="match status" value="1"/>
</dbReference>
<dbReference type="PROSITE" id="PS00455">
    <property type="entry name" value="AMP_BINDING"/>
    <property type="match status" value="1"/>
</dbReference>
<dbReference type="Proteomes" id="UP000054099">
    <property type="component" value="Unassembled WGS sequence"/>
</dbReference>
<dbReference type="Pfam" id="PF00501">
    <property type="entry name" value="AMP-binding"/>
    <property type="match status" value="1"/>
</dbReference>
<dbReference type="Gene3D" id="3.30.300.30">
    <property type="match status" value="1"/>
</dbReference>
<evidence type="ECO:0000313" key="3">
    <source>
        <dbReference type="EMBL" id="KSU85372.1"/>
    </source>
</evidence>
<dbReference type="InterPro" id="IPR050237">
    <property type="entry name" value="ATP-dep_AMP-bd_enzyme"/>
</dbReference>
<dbReference type="PANTHER" id="PTHR43767">
    <property type="entry name" value="LONG-CHAIN-FATTY-ACID--COA LIGASE"/>
    <property type="match status" value="1"/>
</dbReference>
<accession>A0A0V8JEL3</accession>
<evidence type="ECO:0000313" key="4">
    <source>
        <dbReference type="Proteomes" id="UP000054099"/>
    </source>
</evidence>
<feature type="domain" description="AMP-dependent synthetase/ligase" evidence="1">
    <location>
        <begin position="31"/>
        <end position="410"/>
    </location>
</feature>
<dbReference type="GO" id="GO:0016878">
    <property type="term" value="F:acid-thiol ligase activity"/>
    <property type="evidence" value="ECO:0007669"/>
    <property type="project" value="UniProtKB-ARBA"/>
</dbReference>
<reference evidence="3 4" key="1">
    <citation type="journal article" date="2014" name="Antonie Van Leeuwenhoek">
        <title>Fictibacillus enclensis sp. nov., isolated from marine sediment.</title>
        <authorList>
            <person name="Dastager S.G."/>
            <person name="Mawlankar R."/>
            <person name="Srinivasan K."/>
            <person name="Tang S.K."/>
            <person name="Lee J.C."/>
            <person name="Ramana V.V."/>
            <person name="Shouche Y.S."/>
        </authorList>
    </citation>
    <scope>NUCLEOTIDE SEQUENCE [LARGE SCALE GENOMIC DNA]</scope>
    <source>
        <strain evidence="3 4">NIO-1003</strain>
    </source>
</reference>
<dbReference type="RefSeq" id="WP_061970151.1">
    <property type="nucleotide sequence ID" value="NZ_FMAV01000001.1"/>
</dbReference>
<organism evidence="3 4">
    <name type="scientific">Fictibacillus enclensis</name>
    <dbReference type="NCBI Taxonomy" id="1017270"/>
    <lineage>
        <taxon>Bacteria</taxon>
        <taxon>Bacillati</taxon>
        <taxon>Bacillota</taxon>
        <taxon>Bacilli</taxon>
        <taxon>Bacillales</taxon>
        <taxon>Fictibacillaceae</taxon>
        <taxon>Fictibacillus</taxon>
    </lineage>
</organism>
<dbReference type="InterPro" id="IPR020845">
    <property type="entry name" value="AMP-binding_CS"/>
</dbReference>
<proteinExistence type="predicted"/>
<evidence type="ECO:0000259" key="2">
    <source>
        <dbReference type="Pfam" id="PF13193"/>
    </source>
</evidence>
<dbReference type="InterPro" id="IPR000873">
    <property type="entry name" value="AMP-dep_synth/lig_dom"/>
</dbReference>
<gene>
    <name evidence="3" type="ORF">AS030_07660</name>
</gene>
<keyword evidence="4" id="KW-1185">Reference proteome</keyword>
<dbReference type="InterPro" id="IPR025110">
    <property type="entry name" value="AMP-bd_C"/>
</dbReference>
<dbReference type="Gene3D" id="3.40.50.12780">
    <property type="entry name" value="N-terminal domain of ligase-like"/>
    <property type="match status" value="1"/>
</dbReference>
<feature type="domain" description="AMP-binding enzyme C-terminal" evidence="2">
    <location>
        <begin position="464"/>
        <end position="541"/>
    </location>
</feature>
<sequence length="562" mass="63243">MNTSHYPYWPKRVSKTLTVPETTLYDNLLVSARRYPKKTALSFYGASMTYEKLLQQVDHIAGYLQQELNVRQGDRVMLFMQNSPQYIISCYAIMRAGAVVVPLNPMNTVHELEFYIKDCKIAAGIVSQELYPQIQPLLSGTSLQQILIGAYSDYLSSERISHHVPASVLESRHPVNRKNHHCWQEALDREIPPSDYEGHADDIVCLPYTSGTTGLPKGCVHTNRTIQANVTGAVNWMNTMSDSIHLATLPLFHVTGMLHSMHAPIFAGSQIAVLTRWDRNAAAETIQSESVSHWVCISTMVIDFLSHPDLMDYNFSSLSSIAGGGAALPKAVGEKLYQLLGVKFVEGYGLSETISHTHFNPPDRPKLQCLGIPSFDVDARIVDPASLKELGVGEIGEIVVAGPQVFLEYYNRPEETKQAFFEKDGKRFFRTGDIGRFDEEGYYFMVDRVKRMINASGFKVWPTEVESLLYDHSAVLQACVVGIPDPKRGETVKAFIILKEEHKGKITEQEIIDWSKEHMAAYKCPRTIEFRESFPTTASGKILWRKLQEEEKSKRESISASK</sequence>
<dbReference type="Pfam" id="PF13193">
    <property type="entry name" value="AMP-binding_C"/>
    <property type="match status" value="1"/>
</dbReference>
<comment type="caution">
    <text evidence="3">The sequence shown here is derived from an EMBL/GenBank/DDBJ whole genome shotgun (WGS) entry which is preliminary data.</text>
</comment>
<dbReference type="InterPro" id="IPR045851">
    <property type="entry name" value="AMP-bd_C_sf"/>
</dbReference>
<name>A0A0V8JEL3_9BACL</name>
<dbReference type="OrthoDB" id="9757771at2"/>
<dbReference type="AlphaFoldDB" id="A0A0V8JEL3"/>
<dbReference type="NCBIfam" id="NF006181">
    <property type="entry name" value="PRK08314.1"/>
    <property type="match status" value="1"/>
</dbReference>
<protein>
    <submittedName>
        <fullName evidence="3">Long-chain fatty acid--CoA ligase</fullName>
    </submittedName>
</protein>
<dbReference type="SUPFAM" id="SSF56801">
    <property type="entry name" value="Acetyl-CoA synthetase-like"/>
    <property type="match status" value="1"/>
</dbReference>
<dbReference type="InterPro" id="IPR042099">
    <property type="entry name" value="ANL_N_sf"/>
</dbReference>
<evidence type="ECO:0000259" key="1">
    <source>
        <dbReference type="Pfam" id="PF00501"/>
    </source>
</evidence>
<keyword evidence="3" id="KW-0436">Ligase</keyword>
<dbReference type="EMBL" id="LNQN01000001">
    <property type="protein sequence ID" value="KSU85372.1"/>
    <property type="molecule type" value="Genomic_DNA"/>
</dbReference>